<evidence type="ECO:0000313" key="3">
    <source>
        <dbReference type="Proteomes" id="UP001055439"/>
    </source>
</evidence>
<reference evidence="2" key="1">
    <citation type="submission" date="2022-05" db="EMBL/GenBank/DDBJ databases">
        <title>The Musa troglodytarum L. genome provides insights into the mechanism of non-climacteric behaviour and enrichment of carotenoids.</title>
        <authorList>
            <person name="Wang J."/>
        </authorList>
    </citation>
    <scope>NUCLEOTIDE SEQUENCE</scope>
    <source>
        <tissue evidence="2">Leaf</tissue>
    </source>
</reference>
<dbReference type="OrthoDB" id="272370at2759"/>
<protein>
    <submittedName>
        <fullName evidence="2">Inositol-pentakisphosphate 2-kinase</fullName>
    </submittedName>
</protein>
<keyword evidence="3" id="KW-1185">Reference proteome</keyword>
<evidence type="ECO:0000256" key="1">
    <source>
        <dbReference type="SAM" id="MobiDB-lite"/>
    </source>
</evidence>
<dbReference type="Proteomes" id="UP001055439">
    <property type="component" value="Chromosome 8"/>
</dbReference>
<dbReference type="AlphaFoldDB" id="A0A9E7H5X1"/>
<evidence type="ECO:0000313" key="2">
    <source>
        <dbReference type="EMBL" id="URE28214.1"/>
    </source>
</evidence>
<feature type="compositionally biased region" description="Basic residues" evidence="1">
    <location>
        <begin position="47"/>
        <end position="56"/>
    </location>
</feature>
<dbReference type="EMBL" id="CP097510">
    <property type="protein sequence ID" value="URE28214.1"/>
    <property type="molecule type" value="Genomic_DNA"/>
</dbReference>
<feature type="region of interest" description="Disordered" evidence="1">
    <location>
        <begin position="38"/>
        <end position="64"/>
    </location>
</feature>
<gene>
    <name evidence="2" type="ORF">MUK42_30119</name>
</gene>
<sequence>MLLDDLIHVDQRLLKLPADVRPILHVLASSSSIFLRQESNHREARTHPKKRKKKTNRTGLTTRPFPIDLTSRAFPCQSALTLKNRLLERQDKEPGPPYRQRDPSSLKVVQSIESVRIPFRGKASSSALLHFGFSNQLYYFPAAAYKEGAPWRQLPRANSPPGNTTSVIPSFLLLDSPLPTS</sequence>
<name>A0A9E7H5X1_9LILI</name>
<organism evidence="2 3">
    <name type="scientific">Musa troglodytarum</name>
    <name type="common">fe'i banana</name>
    <dbReference type="NCBI Taxonomy" id="320322"/>
    <lineage>
        <taxon>Eukaryota</taxon>
        <taxon>Viridiplantae</taxon>
        <taxon>Streptophyta</taxon>
        <taxon>Embryophyta</taxon>
        <taxon>Tracheophyta</taxon>
        <taxon>Spermatophyta</taxon>
        <taxon>Magnoliopsida</taxon>
        <taxon>Liliopsida</taxon>
        <taxon>Zingiberales</taxon>
        <taxon>Musaceae</taxon>
        <taxon>Musa</taxon>
    </lineage>
</organism>
<accession>A0A9E7H5X1</accession>
<proteinExistence type="predicted"/>